<reference evidence="2" key="2">
    <citation type="journal article" date="2015" name="Data Brief">
        <title>Shoot transcriptome of the giant reed, Arundo donax.</title>
        <authorList>
            <person name="Barrero R.A."/>
            <person name="Guerrero F.D."/>
            <person name="Moolhuijzen P."/>
            <person name="Goolsby J.A."/>
            <person name="Tidwell J."/>
            <person name="Bellgard S.E."/>
            <person name="Bellgard M.I."/>
        </authorList>
    </citation>
    <scope>NUCLEOTIDE SEQUENCE</scope>
    <source>
        <tissue evidence="2">Shoot tissue taken approximately 20 cm above the soil surface</tissue>
    </source>
</reference>
<evidence type="ECO:0000313" key="2">
    <source>
        <dbReference type="EMBL" id="JAD39745.1"/>
    </source>
</evidence>
<reference evidence="2" key="1">
    <citation type="submission" date="2014-09" db="EMBL/GenBank/DDBJ databases">
        <authorList>
            <person name="Magalhaes I.L.F."/>
            <person name="Oliveira U."/>
            <person name="Santos F.R."/>
            <person name="Vidigal T.H.D.A."/>
            <person name="Brescovit A.D."/>
            <person name="Santos A.J."/>
        </authorList>
    </citation>
    <scope>NUCLEOTIDE SEQUENCE</scope>
    <source>
        <tissue evidence="2">Shoot tissue taken approximately 20 cm above the soil surface</tissue>
    </source>
</reference>
<sequence length="43" mass="5080">MQLCLPKSRSPGYNFCFASFLLKMVPCYIFKWYLKVISTQLLT</sequence>
<proteinExistence type="predicted"/>
<protein>
    <submittedName>
        <fullName evidence="2">Uncharacterized protein</fullName>
    </submittedName>
</protein>
<dbReference type="AlphaFoldDB" id="A0A0A8ZSK2"/>
<evidence type="ECO:0000256" key="1">
    <source>
        <dbReference type="SAM" id="Phobius"/>
    </source>
</evidence>
<organism evidence="2">
    <name type="scientific">Arundo donax</name>
    <name type="common">Giant reed</name>
    <name type="synonym">Donax arundinaceus</name>
    <dbReference type="NCBI Taxonomy" id="35708"/>
    <lineage>
        <taxon>Eukaryota</taxon>
        <taxon>Viridiplantae</taxon>
        <taxon>Streptophyta</taxon>
        <taxon>Embryophyta</taxon>
        <taxon>Tracheophyta</taxon>
        <taxon>Spermatophyta</taxon>
        <taxon>Magnoliopsida</taxon>
        <taxon>Liliopsida</taxon>
        <taxon>Poales</taxon>
        <taxon>Poaceae</taxon>
        <taxon>PACMAD clade</taxon>
        <taxon>Arundinoideae</taxon>
        <taxon>Arundineae</taxon>
        <taxon>Arundo</taxon>
    </lineage>
</organism>
<keyword evidence="1" id="KW-0812">Transmembrane</keyword>
<keyword evidence="1" id="KW-1133">Transmembrane helix</keyword>
<keyword evidence="1" id="KW-0472">Membrane</keyword>
<name>A0A0A8ZSK2_ARUDO</name>
<feature type="transmembrane region" description="Helical" evidence="1">
    <location>
        <begin position="12"/>
        <end position="34"/>
    </location>
</feature>
<dbReference type="EMBL" id="GBRH01258150">
    <property type="protein sequence ID" value="JAD39745.1"/>
    <property type="molecule type" value="Transcribed_RNA"/>
</dbReference>
<accession>A0A0A8ZSK2</accession>